<keyword evidence="3" id="KW-1185">Reference proteome</keyword>
<feature type="compositionally biased region" description="Polar residues" evidence="1">
    <location>
        <begin position="32"/>
        <end position="41"/>
    </location>
</feature>
<dbReference type="EMBL" id="WLYX01000001">
    <property type="protein sequence ID" value="MTD33655.1"/>
    <property type="molecule type" value="Genomic_DNA"/>
</dbReference>
<name>A0A844GGM2_9NEIS</name>
<reference evidence="2 3" key="1">
    <citation type="submission" date="2019-11" db="EMBL/GenBank/DDBJ databases">
        <title>Draft genome sequence of Paludibacterium sp. dN18-1.</title>
        <authorList>
            <person name="Im W.-T."/>
        </authorList>
    </citation>
    <scope>NUCLEOTIDE SEQUENCE [LARGE SCALE GENOMIC DNA]</scope>
    <source>
        <strain evidence="3">dN 18-1</strain>
    </source>
</reference>
<accession>A0A844GGM2</accession>
<protein>
    <submittedName>
        <fullName evidence="2">Uncharacterized protein</fullName>
    </submittedName>
</protein>
<gene>
    <name evidence="2" type="ORF">GKE73_13325</name>
</gene>
<sequence>MLSINQAAGDGNQQANLRNLVISTDTAHANTAAQQRLSASGSPHAGSDSAIIAPDSLRNNVGLIGINQSAGQANQSANSLSLAIGGHSAYIRQAPSPRRIVCCSPPLPATPSEMRHPQTAAKSSKPSSVTAPFKAVAASSSLIR</sequence>
<feature type="region of interest" description="Disordered" evidence="1">
    <location>
        <begin position="103"/>
        <end position="144"/>
    </location>
</feature>
<evidence type="ECO:0000313" key="3">
    <source>
        <dbReference type="Proteomes" id="UP000446658"/>
    </source>
</evidence>
<evidence type="ECO:0000313" key="2">
    <source>
        <dbReference type="EMBL" id="MTD33655.1"/>
    </source>
</evidence>
<comment type="caution">
    <text evidence="2">The sequence shown here is derived from an EMBL/GenBank/DDBJ whole genome shotgun (WGS) entry which is preliminary data.</text>
</comment>
<evidence type="ECO:0000256" key="1">
    <source>
        <dbReference type="SAM" id="MobiDB-lite"/>
    </source>
</evidence>
<dbReference type="AlphaFoldDB" id="A0A844GGM2"/>
<proteinExistence type="predicted"/>
<feature type="compositionally biased region" description="Polar residues" evidence="1">
    <location>
        <begin position="120"/>
        <end position="130"/>
    </location>
</feature>
<feature type="region of interest" description="Disordered" evidence="1">
    <location>
        <begin position="32"/>
        <end position="51"/>
    </location>
</feature>
<dbReference type="Proteomes" id="UP000446658">
    <property type="component" value="Unassembled WGS sequence"/>
</dbReference>
<organism evidence="2 3">
    <name type="scientific">Paludibacterium denitrificans</name>
    <dbReference type="NCBI Taxonomy" id="2675226"/>
    <lineage>
        <taxon>Bacteria</taxon>
        <taxon>Pseudomonadati</taxon>
        <taxon>Pseudomonadota</taxon>
        <taxon>Betaproteobacteria</taxon>
        <taxon>Neisseriales</taxon>
        <taxon>Chromobacteriaceae</taxon>
        <taxon>Paludibacterium</taxon>
    </lineage>
</organism>